<dbReference type="InterPro" id="IPR023193">
    <property type="entry name" value="EPSP_synthase_CS"/>
</dbReference>
<accession>A0A2N6T466</accession>
<dbReference type="GO" id="GO:0009073">
    <property type="term" value="P:aromatic amino acid family biosynthetic process"/>
    <property type="evidence" value="ECO:0007669"/>
    <property type="project" value="UniProtKB-KW"/>
</dbReference>
<reference evidence="10 11" key="1">
    <citation type="submission" date="2017-09" db="EMBL/GenBank/DDBJ databases">
        <title>Bacterial strain isolated from the female urinary microbiota.</title>
        <authorList>
            <person name="Thomas-White K."/>
            <person name="Kumar N."/>
            <person name="Forster S."/>
            <person name="Putonti C."/>
            <person name="Lawley T."/>
            <person name="Wolfe A.J."/>
        </authorList>
    </citation>
    <scope>NUCLEOTIDE SEQUENCE [LARGE SCALE GENOMIC DNA]</scope>
    <source>
        <strain evidence="10 11">UMB0792</strain>
    </source>
</reference>
<feature type="binding site" evidence="8">
    <location>
        <position position="96"/>
    </location>
    <ligand>
        <name>phosphoenolpyruvate</name>
        <dbReference type="ChEBI" id="CHEBI:58702"/>
    </ligand>
</feature>
<evidence type="ECO:0000256" key="8">
    <source>
        <dbReference type="HAMAP-Rule" id="MF_00210"/>
    </source>
</evidence>
<evidence type="ECO:0000313" key="11">
    <source>
        <dbReference type="Proteomes" id="UP000235836"/>
    </source>
</evidence>
<dbReference type="SUPFAM" id="SSF55205">
    <property type="entry name" value="EPT/RTPC-like"/>
    <property type="match status" value="1"/>
</dbReference>
<dbReference type="Gene3D" id="3.65.10.10">
    <property type="entry name" value="Enolpyruvate transferase domain"/>
    <property type="match status" value="2"/>
</dbReference>
<evidence type="ECO:0000256" key="3">
    <source>
        <dbReference type="ARBA" id="ARBA00022490"/>
    </source>
</evidence>
<feature type="binding site" evidence="8">
    <location>
        <position position="169"/>
    </location>
    <ligand>
        <name>phosphoenolpyruvate</name>
        <dbReference type="ChEBI" id="CHEBI:58702"/>
    </ligand>
</feature>
<dbReference type="GO" id="GO:0009423">
    <property type="term" value="P:chorismate biosynthetic process"/>
    <property type="evidence" value="ECO:0007669"/>
    <property type="project" value="UniProtKB-UniRule"/>
</dbReference>
<dbReference type="GO" id="GO:0008652">
    <property type="term" value="P:amino acid biosynthetic process"/>
    <property type="evidence" value="ECO:0007669"/>
    <property type="project" value="UniProtKB-KW"/>
</dbReference>
<dbReference type="PROSITE" id="PS00104">
    <property type="entry name" value="EPSP_SYNTHASE_1"/>
    <property type="match status" value="1"/>
</dbReference>
<feature type="binding site" evidence="8">
    <location>
        <position position="124"/>
    </location>
    <ligand>
        <name>phosphoenolpyruvate</name>
        <dbReference type="ChEBI" id="CHEBI:58702"/>
    </ligand>
</feature>
<dbReference type="InterPro" id="IPR036968">
    <property type="entry name" value="Enolpyruvate_Tfrase_sf"/>
</dbReference>
<proteinExistence type="inferred from homology"/>
<organism evidence="10 11">
    <name type="scientific">Corynebacterium tuscaniense</name>
    <dbReference type="NCBI Taxonomy" id="302449"/>
    <lineage>
        <taxon>Bacteria</taxon>
        <taxon>Bacillati</taxon>
        <taxon>Actinomycetota</taxon>
        <taxon>Actinomycetes</taxon>
        <taxon>Mycobacteriales</taxon>
        <taxon>Corynebacteriaceae</taxon>
        <taxon>Corynebacterium</taxon>
    </lineage>
</organism>
<keyword evidence="6 8" id="KW-0057">Aromatic amino acid biosynthesis</keyword>
<comment type="caution">
    <text evidence="10">The sequence shown here is derived from an EMBL/GenBank/DDBJ whole genome shotgun (WGS) entry which is preliminary data.</text>
</comment>
<dbReference type="FunFam" id="3.65.10.10:FF:000010">
    <property type="entry name" value="3-phosphoshikimate 1-carboxyvinyltransferase"/>
    <property type="match status" value="1"/>
</dbReference>
<evidence type="ECO:0000256" key="1">
    <source>
        <dbReference type="ARBA" id="ARBA00004811"/>
    </source>
</evidence>
<dbReference type="Proteomes" id="UP000235836">
    <property type="component" value="Unassembled WGS sequence"/>
</dbReference>
<dbReference type="UniPathway" id="UPA00053">
    <property type="reaction ID" value="UER00089"/>
</dbReference>
<evidence type="ECO:0000256" key="4">
    <source>
        <dbReference type="ARBA" id="ARBA00022605"/>
    </source>
</evidence>
<dbReference type="Pfam" id="PF00275">
    <property type="entry name" value="EPSP_synthase"/>
    <property type="match status" value="1"/>
</dbReference>
<comment type="caution">
    <text evidence="8">Lacks conserved residue(s) required for the propagation of feature annotation.</text>
</comment>
<keyword evidence="5 8" id="KW-0808">Transferase</keyword>
<feature type="binding site" evidence="8">
    <location>
        <position position="29"/>
    </location>
    <ligand>
        <name>phosphoenolpyruvate</name>
        <dbReference type="ChEBI" id="CHEBI:58702"/>
    </ligand>
</feature>
<comment type="subcellular location">
    <subcellularLocation>
        <location evidence="8">Cytoplasm</location>
    </subcellularLocation>
</comment>
<gene>
    <name evidence="8 10" type="primary">aroA</name>
    <name evidence="10" type="ORF">CJ203_07625</name>
</gene>
<dbReference type="GO" id="GO:0005737">
    <property type="term" value="C:cytoplasm"/>
    <property type="evidence" value="ECO:0007669"/>
    <property type="project" value="UniProtKB-SubCell"/>
</dbReference>
<name>A0A2N6T466_9CORY</name>
<dbReference type="InterPro" id="IPR013792">
    <property type="entry name" value="RNA3'P_cycl/enolpyr_Trfase_a/b"/>
</dbReference>
<keyword evidence="11" id="KW-1185">Reference proteome</keyword>
<feature type="binding site" evidence="8">
    <location>
        <position position="30"/>
    </location>
    <ligand>
        <name>3-phosphoshikimate</name>
        <dbReference type="ChEBI" id="CHEBI:145989"/>
    </ligand>
</feature>
<comment type="catalytic activity">
    <reaction evidence="7">
        <text>3-phosphoshikimate + phosphoenolpyruvate = 5-O-(1-carboxyvinyl)-3-phosphoshikimate + phosphate</text>
        <dbReference type="Rhea" id="RHEA:21256"/>
        <dbReference type="ChEBI" id="CHEBI:43474"/>
        <dbReference type="ChEBI" id="CHEBI:57701"/>
        <dbReference type="ChEBI" id="CHEBI:58702"/>
        <dbReference type="ChEBI" id="CHEBI:145989"/>
        <dbReference type="EC" id="2.5.1.19"/>
    </reaction>
    <physiologicalReaction direction="left-to-right" evidence="7">
        <dbReference type="Rhea" id="RHEA:21257"/>
    </physiologicalReaction>
</comment>
<dbReference type="PANTHER" id="PTHR21090">
    <property type="entry name" value="AROM/DEHYDROQUINATE SYNTHASE"/>
    <property type="match status" value="1"/>
</dbReference>
<dbReference type="CDD" id="cd01556">
    <property type="entry name" value="EPSP_synthase"/>
    <property type="match status" value="1"/>
</dbReference>
<feature type="binding site" evidence="8">
    <location>
        <position position="29"/>
    </location>
    <ligand>
        <name>3-phosphoshikimate</name>
        <dbReference type="ChEBI" id="CHEBI:145989"/>
    </ligand>
</feature>
<feature type="binding site" evidence="8">
    <location>
        <position position="169"/>
    </location>
    <ligand>
        <name>3-phosphoshikimate</name>
        <dbReference type="ChEBI" id="CHEBI:145989"/>
    </ligand>
</feature>
<feature type="binding site" evidence="8">
    <location>
        <position position="414"/>
    </location>
    <ligand>
        <name>phosphoenolpyruvate</name>
        <dbReference type="ChEBI" id="CHEBI:58702"/>
    </ligand>
</feature>
<feature type="binding site" evidence="8">
    <location>
        <position position="168"/>
    </location>
    <ligand>
        <name>3-phosphoshikimate</name>
        <dbReference type="ChEBI" id="CHEBI:145989"/>
    </ligand>
</feature>
<feature type="binding site" evidence="8">
    <location>
        <position position="389"/>
    </location>
    <ligand>
        <name>phosphoenolpyruvate</name>
        <dbReference type="ChEBI" id="CHEBI:58702"/>
    </ligand>
</feature>
<feature type="binding site" evidence="8">
    <location>
        <position position="344"/>
    </location>
    <ligand>
        <name>3-phosphoshikimate</name>
        <dbReference type="ChEBI" id="CHEBI:145989"/>
    </ligand>
</feature>
<dbReference type="InterPro" id="IPR001986">
    <property type="entry name" value="Enolpyruvate_Tfrase_dom"/>
</dbReference>
<dbReference type="InterPro" id="IPR006264">
    <property type="entry name" value="EPSP_synthase"/>
</dbReference>
<feature type="binding site" evidence="8">
    <location>
        <position position="167"/>
    </location>
    <ligand>
        <name>3-phosphoshikimate</name>
        <dbReference type="ChEBI" id="CHEBI:145989"/>
    </ligand>
</feature>
<feature type="binding site" evidence="8">
    <location>
        <position position="348"/>
    </location>
    <ligand>
        <name>phosphoenolpyruvate</name>
        <dbReference type="ChEBI" id="CHEBI:58702"/>
    </ligand>
</feature>
<keyword evidence="4 8" id="KW-0028">Amino-acid biosynthesis</keyword>
<comment type="subunit">
    <text evidence="8">Monomer.</text>
</comment>
<dbReference type="EC" id="2.5.1.19" evidence="8"/>
<comment type="similarity">
    <text evidence="2 8">Belongs to the EPSP synthase family.</text>
</comment>
<dbReference type="AlphaFoldDB" id="A0A2N6T466"/>
<sequence length="429" mass="45091">MLGRMTSDLWPAPFHPDPIVHTQVVPGSKSMTNRAYVLAALANRQSTIIGALHSRDTDLMRAALSDMGVVFTEEAERITVTPGELVGATVDCGLAGTVMRFVPAAAAFAEGPVLIDGDAQARTRPLTTVLDALRHLGVSVDGDSLPFTVNGTGHAPGGRVEIDASSSSQFVSALLLAGARFDRGLTVVHTGGRLPSMPHIEMTVDMIRDAGVKVDVKQNEWTVHPGPISGKIWVIEPDLSNATPFLAAAAVTGGTVSSIPYWPQKTTQAGDVIRLILERMGCEVDIVADGPSYTLTVTGPPRGQLQGITLDMSDIGELTPTVAALATQATQTSMLTGISHLRGHETDRLAALSQEINKLGGKCEELPDGLRITPAPLHGGVWHSYADHRMATAGAIIGLTTEGVQVEDIGTTSKTLPGFAAMWTGMVHG</sequence>
<evidence type="ECO:0000313" key="10">
    <source>
        <dbReference type="EMBL" id="PMC64104.1"/>
    </source>
</evidence>
<dbReference type="PANTHER" id="PTHR21090:SF5">
    <property type="entry name" value="PENTAFUNCTIONAL AROM POLYPEPTIDE"/>
    <property type="match status" value="1"/>
</dbReference>
<protein>
    <recommendedName>
        <fullName evidence="8">3-phosphoshikimate 1-carboxyvinyltransferase</fullName>
        <ecNumber evidence="8">2.5.1.19</ecNumber>
    </recommendedName>
    <alternativeName>
        <fullName evidence="8">5-enolpyruvylshikimate-3-phosphate synthase</fullName>
        <shortName evidence="8">EPSP synthase</shortName>
        <shortName evidence="8">EPSPS</shortName>
    </alternativeName>
</protein>
<evidence type="ECO:0000259" key="9">
    <source>
        <dbReference type="Pfam" id="PF00275"/>
    </source>
</evidence>
<dbReference type="PIRSF" id="PIRSF000505">
    <property type="entry name" value="EPSPS"/>
    <property type="match status" value="1"/>
</dbReference>
<evidence type="ECO:0000256" key="7">
    <source>
        <dbReference type="ARBA" id="ARBA00044633"/>
    </source>
</evidence>
<dbReference type="NCBIfam" id="TIGR01356">
    <property type="entry name" value="aroA"/>
    <property type="match status" value="1"/>
</dbReference>
<dbReference type="PROSITE" id="PS00885">
    <property type="entry name" value="EPSP_SYNTHASE_2"/>
    <property type="match status" value="1"/>
</dbReference>
<dbReference type="HAMAP" id="MF_00210">
    <property type="entry name" value="EPSP_synth"/>
    <property type="match status" value="1"/>
</dbReference>
<feature type="binding site" evidence="8">
    <location>
        <position position="34"/>
    </location>
    <ligand>
        <name>3-phosphoshikimate</name>
        <dbReference type="ChEBI" id="CHEBI:145989"/>
    </ligand>
</feature>
<feature type="binding site" evidence="8">
    <location>
        <position position="317"/>
    </location>
    <ligand>
        <name>3-phosphoshikimate</name>
        <dbReference type="ChEBI" id="CHEBI:145989"/>
    </ligand>
</feature>
<evidence type="ECO:0000256" key="5">
    <source>
        <dbReference type="ARBA" id="ARBA00022679"/>
    </source>
</evidence>
<feature type="domain" description="Enolpyruvate transferase" evidence="9">
    <location>
        <begin position="25"/>
        <end position="420"/>
    </location>
</feature>
<dbReference type="EMBL" id="PNHG01000010">
    <property type="protein sequence ID" value="PMC64104.1"/>
    <property type="molecule type" value="Genomic_DNA"/>
</dbReference>
<dbReference type="GO" id="GO:0003866">
    <property type="term" value="F:3-phosphoshikimate 1-carboxyvinyltransferase activity"/>
    <property type="evidence" value="ECO:0007669"/>
    <property type="project" value="UniProtKB-UniRule"/>
</dbReference>
<comment type="function">
    <text evidence="8">Catalyzes the transfer of the enolpyruvyl moiety of phosphoenolpyruvate (PEP) to the 5-hydroxyl of shikimate-3-phosphate (S3P) to produce enolpyruvyl shikimate-3-phosphate and inorganic phosphate.</text>
</comment>
<feature type="active site" description="Proton acceptor" evidence="8">
    <location>
        <position position="317"/>
    </location>
</feature>
<evidence type="ECO:0000256" key="6">
    <source>
        <dbReference type="ARBA" id="ARBA00023141"/>
    </source>
</evidence>
<dbReference type="FunFam" id="3.65.10.10:FF:000011">
    <property type="entry name" value="3-phosphoshikimate 1-carboxyvinyltransferase"/>
    <property type="match status" value="1"/>
</dbReference>
<keyword evidence="3 8" id="KW-0963">Cytoplasm</keyword>
<comment type="pathway">
    <text evidence="1 8">Metabolic intermediate biosynthesis; chorismate biosynthesis; chorismate from D-erythrose 4-phosphate and phosphoenolpyruvate: step 6/7.</text>
</comment>
<evidence type="ECO:0000256" key="2">
    <source>
        <dbReference type="ARBA" id="ARBA00009948"/>
    </source>
</evidence>
<feature type="binding site" evidence="8">
    <location>
        <position position="196"/>
    </location>
    <ligand>
        <name>3-phosphoshikimate</name>
        <dbReference type="ChEBI" id="CHEBI:145989"/>
    </ligand>
</feature>